<feature type="domain" description="Zn(2)-C6 fungal-type" evidence="8">
    <location>
        <begin position="21"/>
        <end position="51"/>
    </location>
</feature>
<sequence>MIDIRDKKPRKRASTPRSRTGCITCKIRRLKCGEEKPGCVRCLKSGWQCDYDQPVESQSLSSRPPNSGLIPRSPRSSSISAVSTGSRAISPIQAQLSSSNPLLPGDLEQHEQPYFQRFLDDGATNLHNGDATCWRRVAVEQSHASPCIRHAIVAIGALGMSTKKSPSGCHIMDVTECGHRQFALQQYEKAIIALRNAISSLDHQQGETSRVIIISCLVLACFDKWIGNGGFAVQHVRYARTTLFKSGTALEIPPATPDWNNINEVLGWIFLCLDMQVLNTMGADEDRTSVVMEPQTINTILPPSFTDLDEAQQYLKLILWDANIFLYQASSKFSPLETVSQSSRDLRDHLIAQIHFFHAALEPLLAEEWSDLQCHPLHTASSLRLHSMVVLVKLSLSLNSPEMGTDTLQPYFKYILSFCRDIMEFEAQADNTIGKTPKFPFSALGHEIFTMEVRIAEPLFLVATKCRDGAIRRQAISLLLCSHRRELMWDSLIAGNIADWVMGIEEEGIDAIGYIPDTNRVWGIAIELDLHRKLALGKCRVGIKNVGEYSERTTELACDGFGWSGIS</sequence>
<dbReference type="GO" id="GO:0000981">
    <property type="term" value="F:DNA-binding transcription factor activity, RNA polymerase II-specific"/>
    <property type="evidence" value="ECO:0007669"/>
    <property type="project" value="InterPro"/>
</dbReference>
<dbReference type="CDD" id="cd00067">
    <property type="entry name" value="GAL4"/>
    <property type="match status" value="1"/>
</dbReference>
<dbReference type="GeneID" id="43593001"/>
<dbReference type="PROSITE" id="PS50048">
    <property type="entry name" value="ZN2_CY6_FUNGAL_2"/>
    <property type="match status" value="1"/>
</dbReference>
<keyword evidence="5" id="KW-0804">Transcription</keyword>
<dbReference type="InterPro" id="IPR001138">
    <property type="entry name" value="Zn2Cys6_DnaBD"/>
</dbReference>
<evidence type="ECO:0000256" key="2">
    <source>
        <dbReference type="ARBA" id="ARBA00022833"/>
    </source>
</evidence>
<accession>A0A370TXC9</accession>
<evidence type="ECO:0000256" key="1">
    <source>
        <dbReference type="ARBA" id="ARBA00022723"/>
    </source>
</evidence>
<dbReference type="InterPro" id="IPR052360">
    <property type="entry name" value="Transcr_Regulatory_Proteins"/>
</dbReference>
<keyword evidence="2" id="KW-0862">Zinc</keyword>
<dbReference type="InterPro" id="IPR036864">
    <property type="entry name" value="Zn2-C6_fun-type_DNA-bd_sf"/>
</dbReference>
<evidence type="ECO:0000256" key="6">
    <source>
        <dbReference type="ARBA" id="ARBA00023242"/>
    </source>
</evidence>
<keyword evidence="4" id="KW-0238">DNA-binding</keyword>
<dbReference type="PROSITE" id="PS00463">
    <property type="entry name" value="ZN2_CY6_FUNGAL_1"/>
    <property type="match status" value="1"/>
</dbReference>
<dbReference type="PANTHER" id="PTHR36206:SF4">
    <property type="entry name" value="HYPOTHETICAL CONSERVED PROTEIN (EUROFUNG)-RELATED"/>
    <property type="match status" value="1"/>
</dbReference>
<feature type="compositionally biased region" description="Low complexity" evidence="7">
    <location>
        <begin position="70"/>
        <end position="80"/>
    </location>
</feature>
<proteinExistence type="predicted"/>
<dbReference type="PANTHER" id="PTHR36206">
    <property type="entry name" value="ASPERCRYPTIN BIOSYNTHESIS CLUSTER-SPECIFIC TRANSCRIPTION REGULATOR ATNN-RELATED"/>
    <property type="match status" value="1"/>
</dbReference>
<dbReference type="SMART" id="SM00066">
    <property type="entry name" value="GAL4"/>
    <property type="match status" value="1"/>
</dbReference>
<keyword evidence="1" id="KW-0479">Metal-binding</keyword>
<feature type="region of interest" description="Disordered" evidence="7">
    <location>
        <begin position="55"/>
        <end position="84"/>
    </location>
</feature>
<dbReference type="AlphaFoldDB" id="A0A370TXC9"/>
<dbReference type="Pfam" id="PF00172">
    <property type="entry name" value="Zn_clus"/>
    <property type="match status" value="1"/>
</dbReference>
<comment type="caution">
    <text evidence="9">The sequence shown here is derived from an EMBL/GenBank/DDBJ whole genome shotgun (WGS) entry which is preliminary data.</text>
</comment>
<organism evidence="9 10">
    <name type="scientific">Venustampulla echinocandica</name>
    <dbReference type="NCBI Taxonomy" id="2656787"/>
    <lineage>
        <taxon>Eukaryota</taxon>
        <taxon>Fungi</taxon>
        <taxon>Dikarya</taxon>
        <taxon>Ascomycota</taxon>
        <taxon>Pezizomycotina</taxon>
        <taxon>Leotiomycetes</taxon>
        <taxon>Helotiales</taxon>
        <taxon>Pleuroascaceae</taxon>
        <taxon>Venustampulla</taxon>
    </lineage>
</organism>
<dbReference type="Proteomes" id="UP000254866">
    <property type="component" value="Unassembled WGS sequence"/>
</dbReference>
<keyword evidence="3" id="KW-0805">Transcription regulation</keyword>
<dbReference type="EMBL" id="NPIC01000001">
    <property type="protein sequence ID" value="RDL40173.1"/>
    <property type="molecule type" value="Genomic_DNA"/>
</dbReference>
<dbReference type="GO" id="GO:0003677">
    <property type="term" value="F:DNA binding"/>
    <property type="evidence" value="ECO:0007669"/>
    <property type="project" value="UniProtKB-KW"/>
</dbReference>
<evidence type="ECO:0000259" key="8">
    <source>
        <dbReference type="PROSITE" id="PS50048"/>
    </source>
</evidence>
<protein>
    <recommendedName>
        <fullName evidence="8">Zn(2)-C6 fungal-type domain-containing protein</fullName>
    </recommendedName>
</protein>
<dbReference type="RefSeq" id="XP_031872829.1">
    <property type="nucleotide sequence ID" value="XM_032008775.1"/>
</dbReference>
<gene>
    <name evidence="9" type="ORF">BP5553_00152</name>
</gene>
<dbReference type="Gene3D" id="4.10.240.10">
    <property type="entry name" value="Zn(2)-C6 fungal-type DNA-binding domain"/>
    <property type="match status" value="1"/>
</dbReference>
<name>A0A370TXC9_9HELO</name>
<dbReference type="SUPFAM" id="SSF57701">
    <property type="entry name" value="Zn2/Cys6 DNA-binding domain"/>
    <property type="match status" value="1"/>
</dbReference>
<feature type="compositionally biased region" description="Polar residues" evidence="7">
    <location>
        <begin position="55"/>
        <end position="65"/>
    </location>
</feature>
<evidence type="ECO:0000256" key="3">
    <source>
        <dbReference type="ARBA" id="ARBA00023015"/>
    </source>
</evidence>
<evidence type="ECO:0000313" key="10">
    <source>
        <dbReference type="Proteomes" id="UP000254866"/>
    </source>
</evidence>
<dbReference type="OrthoDB" id="3598904at2759"/>
<reference evidence="9 10" key="1">
    <citation type="journal article" date="2018" name="IMA Fungus">
        <title>IMA Genome-F 9: Draft genome sequence of Annulohypoxylon stygium, Aspergillus mulundensis, Berkeleyomyces basicola (syn. Thielaviopsis basicola), Ceratocystis smalleyi, two Cercospora beticola strains, Coleophoma cylindrospora, Fusarium fracticaudum, Phialophora cf. hyalina, and Morchella septimelata.</title>
        <authorList>
            <person name="Wingfield B.D."/>
            <person name="Bills G.F."/>
            <person name="Dong Y."/>
            <person name="Huang W."/>
            <person name="Nel W.J."/>
            <person name="Swalarsk-Parry B.S."/>
            <person name="Vaghefi N."/>
            <person name="Wilken P.M."/>
            <person name="An Z."/>
            <person name="de Beer Z.W."/>
            <person name="De Vos L."/>
            <person name="Chen L."/>
            <person name="Duong T.A."/>
            <person name="Gao Y."/>
            <person name="Hammerbacher A."/>
            <person name="Kikkert J.R."/>
            <person name="Li Y."/>
            <person name="Li H."/>
            <person name="Li K."/>
            <person name="Li Q."/>
            <person name="Liu X."/>
            <person name="Ma X."/>
            <person name="Naidoo K."/>
            <person name="Pethybridge S.J."/>
            <person name="Sun J."/>
            <person name="Steenkamp E.T."/>
            <person name="van der Nest M.A."/>
            <person name="van Wyk S."/>
            <person name="Wingfield M.J."/>
            <person name="Xiong C."/>
            <person name="Yue Q."/>
            <person name="Zhang X."/>
        </authorList>
    </citation>
    <scope>NUCLEOTIDE SEQUENCE [LARGE SCALE GENOMIC DNA]</scope>
    <source>
        <strain evidence="9 10">BP 5553</strain>
    </source>
</reference>
<evidence type="ECO:0000313" key="9">
    <source>
        <dbReference type="EMBL" id="RDL40173.1"/>
    </source>
</evidence>
<keyword evidence="10" id="KW-1185">Reference proteome</keyword>
<dbReference type="Pfam" id="PF11951">
    <property type="entry name" value="Fungal_trans_2"/>
    <property type="match status" value="1"/>
</dbReference>
<evidence type="ECO:0000256" key="4">
    <source>
        <dbReference type="ARBA" id="ARBA00023125"/>
    </source>
</evidence>
<evidence type="ECO:0000256" key="5">
    <source>
        <dbReference type="ARBA" id="ARBA00023163"/>
    </source>
</evidence>
<dbReference type="InterPro" id="IPR021858">
    <property type="entry name" value="Fun_TF"/>
</dbReference>
<keyword evidence="6" id="KW-0539">Nucleus</keyword>
<evidence type="ECO:0000256" key="7">
    <source>
        <dbReference type="SAM" id="MobiDB-lite"/>
    </source>
</evidence>
<dbReference type="GO" id="GO:0008270">
    <property type="term" value="F:zinc ion binding"/>
    <property type="evidence" value="ECO:0007669"/>
    <property type="project" value="InterPro"/>
</dbReference>